<sequence>MKKNNQNHNLVLFVLNTLTASIFLINSAHALQSLDDNALRSVNGQDGVHIATSYDEINVDKFYWEDDAGRGSTDKAYTKTLRATAEGFIIKATNANVSNLPIANRTPGSDYKINVGSGIGADTGKTGLDLMLSTNPSLITIDNFNICDTESSQRCGVPIGSVAMQTSSVIDIAFKTRDGLFSKDKQAVLDLGLKNANIYLGQKDVSGELNQLILKNFNFNFLGKGVMFIDASGGFKLQTNADGVSKATINMAPDSTHGYVDFRRTPDSASANLKNNGSYGDATSTTPNGTTTTNAGLNLEFMLNKNVDKNSPYTLNTTNSPTNATGLIRVGASGRMVNGYLQLRGLNADGKNNPDYTGVNYGNADNSNIVGKVNNSSTNLSLAANNPITSATGENIMGKTGIAFRMAAEFTQDNDLMLGSDGKATTLEIGNAGLNTYGFEFGNLTGLVATNRGSFDSGNVYINLGDTKTLLIPANKSFQTSRFGNGNFLTNNNDYIQYIYTNTPDGIQINQNPYSLLVAIRGSEFQAISRRGRFTNSARTNDAFGNSVPNIVEHDGQNGTTLNEWGLALPIYNLNANIALFGTNVDASTAYAYTTDYKGYNKSPSNKVVIGAVGQKTPRLGFSLAMSTQGVSDDGAKTTSIMVIDGKKVNGQPTDYYMGLRNIDMLIKGTGSIGVEKGSLNVSLKDMLIVAAAQVAAGYLPGTTYSRCVQNVSNSGCSAVAANNKVPLNNFSLSNDVLLGVKLRIGGSMDFSLIPNGEYRADGTGSSLNIVGDLSLDKNQNNTIQISDPVDGSTIGLDNLMGKMAFNNSIVIGRHSSGEGVVSFNTAINFNPDKNAADVFRARDINFYPPSSGSSKRLGELAITGGRLNSSLSIVPRNGNFTN</sequence>
<keyword evidence="2" id="KW-0732">Signal</keyword>
<name>N8WBD3_9GAMM</name>
<accession>N8WBD3</accession>
<feature type="domain" description="DUF6160" evidence="3">
    <location>
        <begin position="18"/>
        <end position="72"/>
    </location>
</feature>
<evidence type="ECO:0000256" key="2">
    <source>
        <dbReference type="SAM" id="SignalP"/>
    </source>
</evidence>
<dbReference type="InterPro" id="IPR046158">
    <property type="entry name" value="DUF6160"/>
</dbReference>
<dbReference type="HOGENOM" id="CLU_023722_0_0_6"/>
<dbReference type="RefSeq" id="WP_004804853.1">
    <property type="nucleotide sequence ID" value="NZ_KB849440.1"/>
</dbReference>
<feature type="chain" id="PRO_5004134735" description="DUF6160 domain-containing protein" evidence="2">
    <location>
        <begin position="31"/>
        <end position="883"/>
    </location>
</feature>
<comment type="caution">
    <text evidence="4">The sequence shown here is derived from an EMBL/GenBank/DDBJ whole genome shotgun (WGS) entry which is preliminary data.</text>
</comment>
<dbReference type="Proteomes" id="UP000013209">
    <property type="component" value="Unassembled WGS sequence"/>
</dbReference>
<dbReference type="EMBL" id="APPH01000009">
    <property type="protein sequence ID" value="ENV09422.1"/>
    <property type="molecule type" value="Genomic_DNA"/>
</dbReference>
<dbReference type="STRING" id="1144672.F966_02079"/>
<evidence type="ECO:0000256" key="1">
    <source>
        <dbReference type="SAM" id="MobiDB-lite"/>
    </source>
</evidence>
<feature type="region of interest" description="Disordered" evidence="1">
    <location>
        <begin position="271"/>
        <end position="290"/>
    </location>
</feature>
<reference evidence="4 5" key="1">
    <citation type="submission" date="2013-02" db="EMBL/GenBank/DDBJ databases">
        <title>The Genome Sequence of Acinetobacter sp. CIP 56.2.</title>
        <authorList>
            <consortium name="The Broad Institute Genome Sequencing Platform"/>
            <consortium name="The Broad Institute Genome Sequencing Center for Infectious Disease"/>
            <person name="Cerqueira G."/>
            <person name="Feldgarden M."/>
            <person name="Courvalin P."/>
            <person name="Perichon B."/>
            <person name="Grillot-Courvalin C."/>
            <person name="Clermont D."/>
            <person name="Rocha E."/>
            <person name="Yoon E.-J."/>
            <person name="Nemec A."/>
            <person name="Walker B."/>
            <person name="Young S.K."/>
            <person name="Zeng Q."/>
            <person name="Gargeya S."/>
            <person name="Fitzgerald M."/>
            <person name="Haas B."/>
            <person name="Abouelleil A."/>
            <person name="Alvarado L."/>
            <person name="Arachchi H.M."/>
            <person name="Berlin A.M."/>
            <person name="Chapman S.B."/>
            <person name="Dewar J."/>
            <person name="Goldberg J."/>
            <person name="Griggs A."/>
            <person name="Gujja S."/>
            <person name="Hansen M."/>
            <person name="Howarth C."/>
            <person name="Imamovic A."/>
            <person name="Larimer J."/>
            <person name="McCowan C."/>
            <person name="Murphy C."/>
            <person name="Neiman D."/>
            <person name="Pearson M."/>
            <person name="Priest M."/>
            <person name="Roberts A."/>
            <person name="Saif S."/>
            <person name="Shea T."/>
            <person name="Sisk P."/>
            <person name="Sykes S."/>
            <person name="Wortman J."/>
            <person name="Nusbaum C."/>
            <person name="Birren B."/>
        </authorList>
    </citation>
    <scope>NUCLEOTIDE SEQUENCE [LARGE SCALE GENOMIC DNA]</scope>
    <source>
        <strain evidence="4 5">CIP 56.2</strain>
    </source>
</reference>
<organism evidence="4 5">
    <name type="scientific">Acinetobacter higginsii</name>
    <dbReference type="NCBI Taxonomy" id="70347"/>
    <lineage>
        <taxon>Bacteria</taxon>
        <taxon>Pseudomonadati</taxon>
        <taxon>Pseudomonadota</taxon>
        <taxon>Gammaproteobacteria</taxon>
        <taxon>Moraxellales</taxon>
        <taxon>Moraxellaceae</taxon>
        <taxon>Acinetobacter</taxon>
    </lineage>
</organism>
<protein>
    <recommendedName>
        <fullName evidence="3">DUF6160 domain-containing protein</fullName>
    </recommendedName>
</protein>
<proteinExistence type="predicted"/>
<gene>
    <name evidence="4" type="ORF">F966_02079</name>
</gene>
<dbReference type="PATRIC" id="fig|1144672.3.peg.1983"/>
<feature type="signal peptide" evidence="2">
    <location>
        <begin position="1"/>
        <end position="30"/>
    </location>
</feature>
<evidence type="ECO:0000259" key="3">
    <source>
        <dbReference type="Pfam" id="PF19657"/>
    </source>
</evidence>
<evidence type="ECO:0000313" key="4">
    <source>
        <dbReference type="EMBL" id="ENV09422.1"/>
    </source>
</evidence>
<dbReference type="AlphaFoldDB" id="N8WBD3"/>
<dbReference type="Pfam" id="PF19657">
    <property type="entry name" value="DUF6160"/>
    <property type="match status" value="1"/>
</dbReference>
<dbReference type="eggNOG" id="ENOG502ZGCF">
    <property type="taxonomic scope" value="Bacteria"/>
</dbReference>
<evidence type="ECO:0000313" key="5">
    <source>
        <dbReference type="Proteomes" id="UP000013209"/>
    </source>
</evidence>